<dbReference type="PANTHER" id="PTHR42847:SF4">
    <property type="entry name" value="ALKANESULFONATE MONOOXYGENASE-RELATED"/>
    <property type="match status" value="1"/>
</dbReference>
<dbReference type="STRING" id="269621.A0A238FKB1"/>
<dbReference type="EMBL" id="FMSP01000007">
    <property type="protein sequence ID" value="SCV71506.1"/>
    <property type="molecule type" value="Genomic_DNA"/>
</dbReference>
<organism evidence="6 7">
    <name type="scientific">Microbotryum intermedium</name>
    <dbReference type="NCBI Taxonomy" id="269621"/>
    <lineage>
        <taxon>Eukaryota</taxon>
        <taxon>Fungi</taxon>
        <taxon>Dikarya</taxon>
        <taxon>Basidiomycota</taxon>
        <taxon>Pucciniomycotina</taxon>
        <taxon>Microbotryomycetes</taxon>
        <taxon>Microbotryales</taxon>
        <taxon>Microbotryaceae</taxon>
        <taxon>Microbotryum</taxon>
    </lineage>
</organism>
<dbReference type="NCBIfam" id="TIGR04021">
    <property type="entry name" value="LLM_DMSO2_sfnG"/>
    <property type="match status" value="1"/>
</dbReference>
<evidence type="ECO:0000256" key="1">
    <source>
        <dbReference type="ARBA" id="ARBA00022630"/>
    </source>
</evidence>
<dbReference type="GO" id="GO:0046306">
    <property type="term" value="P:alkanesulfonate catabolic process"/>
    <property type="evidence" value="ECO:0007669"/>
    <property type="project" value="TreeGrafter"/>
</dbReference>
<evidence type="ECO:0000256" key="4">
    <source>
        <dbReference type="ARBA" id="ARBA00023033"/>
    </source>
</evidence>
<dbReference type="InterPro" id="IPR036661">
    <property type="entry name" value="Luciferase-like_sf"/>
</dbReference>
<dbReference type="PANTHER" id="PTHR42847">
    <property type="entry name" value="ALKANESULFONATE MONOOXYGENASE"/>
    <property type="match status" value="1"/>
</dbReference>
<reference evidence="7" key="1">
    <citation type="submission" date="2016-09" db="EMBL/GenBank/DDBJ databases">
        <authorList>
            <person name="Jeantristanb JTB J.-T."/>
            <person name="Ricardo R."/>
        </authorList>
    </citation>
    <scope>NUCLEOTIDE SEQUENCE [LARGE SCALE GENOMIC DNA]</scope>
</reference>
<keyword evidence="1" id="KW-0285">Flavoprotein</keyword>
<feature type="domain" description="Luciferase-like" evidence="5">
    <location>
        <begin position="72"/>
        <end position="395"/>
    </location>
</feature>
<dbReference type="OrthoDB" id="2558704at2759"/>
<dbReference type="Gene3D" id="3.20.20.30">
    <property type="entry name" value="Luciferase-like domain"/>
    <property type="match status" value="1"/>
</dbReference>
<dbReference type="Proteomes" id="UP000198372">
    <property type="component" value="Unassembled WGS sequence"/>
</dbReference>
<gene>
    <name evidence="6" type="ORF">BQ2448_3094</name>
</gene>
<keyword evidence="2" id="KW-0288">FMN</keyword>
<sequence length="443" mass="49036">MPSAESFASPRRDSGEAAPARAPLQFGYCGSSARLASLPTPHALTYRATFVGVPNVSGGLVVSKIEQRTDWSPEYNVKLAQIAERVGFSHALTQIRFMGGYGAEYQHESASFSQHLLAHTTKLKLIIAILPGPWNPTLAAKQLASIDHYSNGRVAVNIVSGWFKGEFQAINEPWLDHGERYRRSEEFIKVLRGIWTAPESFTFHGNFYAYNSYPLRPQPVQKPGPEIFQGGNSADARGMAARVSDLLLLNGQKTIADFRELIDDTKERAVKEGRAGQVRLGVNAFVIVRDTEEEALAVWREIVGKADTEAVQGFLQQAKNAGASTSDKKGMWANSDVNDLVQYNDGFSELMDFSAPNYMTPNSRRLIHLCSESKLIGTARQVADRILLFRSLGIDFVLTAFLHFQEEIEAFGRDVMPLVRQGEAEGRGLDVEKEIAISGHIYQ</sequence>
<dbReference type="InterPro" id="IPR050172">
    <property type="entry name" value="SsuD_RutA_monooxygenase"/>
</dbReference>
<dbReference type="GO" id="GO:0008726">
    <property type="term" value="F:alkanesulfonate monooxygenase activity"/>
    <property type="evidence" value="ECO:0007669"/>
    <property type="project" value="TreeGrafter"/>
</dbReference>
<name>A0A238FKB1_9BASI</name>
<proteinExistence type="predicted"/>
<keyword evidence="3" id="KW-0560">Oxidoreductase</keyword>
<dbReference type="CDD" id="cd01094">
    <property type="entry name" value="Alkanesulfonate_monoxygenase"/>
    <property type="match status" value="1"/>
</dbReference>
<accession>A0A238FKB1</accession>
<dbReference type="AlphaFoldDB" id="A0A238FKB1"/>
<evidence type="ECO:0000256" key="2">
    <source>
        <dbReference type="ARBA" id="ARBA00022643"/>
    </source>
</evidence>
<keyword evidence="4" id="KW-0503">Monooxygenase</keyword>
<evidence type="ECO:0000313" key="6">
    <source>
        <dbReference type="EMBL" id="SCV71506.1"/>
    </source>
</evidence>
<keyword evidence="7" id="KW-1185">Reference proteome</keyword>
<dbReference type="InterPro" id="IPR011251">
    <property type="entry name" value="Luciferase-like_dom"/>
</dbReference>
<dbReference type="InterPro" id="IPR024014">
    <property type="entry name" value="DMSO2_SphG"/>
</dbReference>
<evidence type="ECO:0000259" key="5">
    <source>
        <dbReference type="Pfam" id="PF00296"/>
    </source>
</evidence>
<protein>
    <submittedName>
        <fullName evidence="6">BQ2448_3094 protein</fullName>
    </submittedName>
</protein>
<evidence type="ECO:0000313" key="7">
    <source>
        <dbReference type="Proteomes" id="UP000198372"/>
    </source>
</evidence>
<dbReference type="Pfam" id="PF00296">
    <property type="entry name" value="Bac_luciferase"/>
    <property type="match status" value="1"/>
</dbReference>
<dbReference type="SUPFAM" id="SSF51679">
    <property type="entry name" value="Bacterial luciferase-like"/>
    <property type="match status" value="1"/>
</dbReference>
<evidence type="ECO:0000256" key="3">
    <source>
        <dbReference type="ARBA" id="ARBA00023002"/>
    </source>
</evidence>